<dbReference type="RefSeq" id="WP_135284387.1">
    <property type="nucleotide sequence ID" value="NZ_SMLL01000003.1"/>
</dbReference>
<dbReference type="Pfam" id="PF01451">
    <property type="entry name" value="LMWPc"/>
    <property type="match status" value="1"/>
</dbReference>
<evidence type="ECO:0000259" key="2">
    <source>
        <dbReference type="SMART" id="SM00226"/>
    </source>
</evidence>
<sequence length="165" mass="18466">MEHQTFNVLFLCTGNSARSIMGEALLNSQAQGRFRAFSAGSAPAGEVHPFVLELLERHRLVTAGLRSKSWNEFAQPDAPHMDFVITVCDRAKAEVCPIWPGQPMSAHWGVEDPTQAEGPEDRRRKAFSDALMLLSRRIAIFANLPLDKLNKLALQRELDRIGRET</sequence>
<accession>A0A4Z0BRR1</accession>
<evidence type="ECO:0000313" key="4">
    <source>
        <dbReference type="Proteomes" id="UP000297564"/>
    </source>
</evidence>
<dbReference type="CDD" id="cd16345">
    <property type="entry name" value="LMWP_ArsC"/>
    <property type="match status" value="1"/>
</dbReference>
<proteinExistence type="predicted"/>
<dbReference type="SMART" id="SM00226">
    <property type="entry name" value="LMWPc"/>
    <property type="match status" value="1"/>
</dbReference>
<keyword evidence="4" id="KW-1185">Reference proteome</keyword>
<dbReference type="PANTHER" id="PTHR43428">
    <property type="entry name" value="ARSENATE REDUCTASE"/>
    <property type="match status" value="1"/>
</dbReference>
<gene>
    <name evidence="3" type="ORF">EZ242_06760</name>
</gene>
<comment type="caution">
    <text evidence="3">The sequence shown here is derived from an EMBL/GenBank/DDBJ whole genome shotgun (WGS) entry which is preliminary data.</text>
</comment>
<dbReference type="EMBL" id="SMLL01000003">
    <property type="protein sequence ID" value="TFZ01090.1"/>
    <property type="molecule type" value="Genomic_DNA"/>
</dbReference>
<dbReference type="SUPFAM" id="SSF52788">
    <property type="entry name" value="Phosphotyrosine protein phosphatases I"/>
    <property type="match status" value="1"/>
</dbReference>
<name>A0A4Z0BRR1_9BURK</name>
<evidence type="ECO:0000256" key="1">
    <source>
        <dbReference type="ARBA" id="ARBA00022849"/>
    </source>
</evidence>
<dbReference type="Gene3D" id="3.40.50.2300">
    <property type="match status" value="1"/>
</dbReference>
<evidence type="ECO:0000313" key="3">
    <source>
        <dbReference type="EMBL" id="TFZ01090.1"/>
    </source>
</evidence>
<organism evidence="3 4">
    <name type="scientific">Ramlibacter rhizophilus</name>
    <dbReference type="NCBI Taxonomy" id="1781167"/>
    <lineage>
        <taxon>Bacteria</taxon>
        <taxon>Pseudomonadati</taxon>
        <taxon>Pseudomonadota</taxon>
        <taxon>Betaproteobacteria</taxon>
        <taxon>Burkholderiales</taxon>
        <taxon>Comamonadaceae</taxon>
        <taxon>Ramlibacter</taxon>
    </lineage>
</organism>
<protein>
    <submittedName>
        <fullName evidence="3">Arsenate reductase ArsC</fullName>
    </submittedName>
</protein>
<reference evidence="3 4" key="1">
    <citation type="submission" date="2019-03" db="EMBL/GenBank/DDBJ databases">
        <title>Ramlibacter rhizophilus CCTCC AB2015357, whole genome shotgun sequence.</title>
        <authorList>
            <person name="Zhang X."/>
            <person name="Feng G."/>
            <person name="Zhu H."/>
        </authorList>
    </citation>
    <scope>NUCLEOTIDE SEQUENCE [LARGE SCALE GENOMIC DNA]</scope>
    <source>
        <strain evidence="3 4">CCTCC AB2015357</strain>
    </source>
</reference>
<keyword evidence="1" id="KW-0059">Arsenical resistance</keyword>
<dbReference type="InterPro" id="IPR023485">
    <property type="entry name" value="Ptyr_pPase"/>
</dbReference>
<dbReference type="GO" id="GO:0046685">
    <property type="term" value="P:response to arsenic-containing substance"/>
    <property type="evidence" value="ECO:0007669"/>
    <property type="project" value="UniProtKB-KW"/>
</dbReference>
<dbReference type="AlphaFoldDB" id="A0A4Z0BRR1"/>
<dbReference type="PANTHER" id="PTHR43428:SF1">
    <property type="entry name" value="ARSENATE REDUCTASE"/>
    <property type="match status" value="1"/>
</dbReference>
<dbReference type="Proteomes" id="UP000297564">
    <property type="component" value="Unassembled WGS sequence"/>
</dbReference>
<dbReference type="OrthoDB" id="9793058at2"/>
<feature type="domain" description="Phosphotyrosine protein phosphatase I" evidence="2">
    <location>
        <begin position="6"/>
        <end position="144"/>
    </location>
</feature>
<dbReference type="InterPro" id="IPR036196">
    <property type="entry name" value="Ptyr_pPase_sf"/>
</dbReference>